<dbReference type="PANTHER" id="PTHR12383">
    <property type="entry name" value="PROTEASE FAMILY S26 MITOCHONDRIAL INNER MEMBRANE PROTEASE-RELATED"/>
    <property type="match status" value="1"/>
</dbReference>
<dbReference type="PANTHER" id="PTHR12383:SF16">
    <property type="entry name" value="MITOCHONDRIAL INNER MEMBRANE PROTEASE SUBUNIT 1"/>
    <property type="match status" value="1"/>
</dbReference>
<proteinExistence type="inferred from homology"/>
<keyword evidence="3" id="KW-0378">Hydrolase</keyword>
<keyword evidence="2" id="KW-0999">Mitochondrion inner membrane</keyword>
<dbReference type="InterPro" id="IPR036286">
    <property type="entry name" value="LexA/Signal_pep-like_sf"/>
</dbReference>
<dbReference type="Proteomes" id="UP001600064">
    <property type="component" value="Unassembled WGS sequence"/>
</dbReference>
<feature type="domain" description="Peptidase S26" evidence="8">
    <location>
        <begin position="85"/>
        <end position="170"/>
    </location>
</feature>
<feature type="domain" description="Peptidase S26" evidence="8">
    <location>
        <begin position="182"/>
        <end position="218"/>
    </location>
</feature>
<accession>A0ABR4DA93</accession>
<keyword evidence="4" id="KW-0496">Mitochondrion</keyword>
<keyword evidence="10" id="KW-1185">Reference proteome</keyword>
<comment type="subcellular location">
    <subcellularLocation>
        <location evidence="1">Mitochondrion inner membrane</location>
    </subcellularLocation>
</comment>
<comment type="similarity">
    <text evidence="6">Belongs to the peptidase S26 family. IMP1 subfamily.</text>
</comment>
<dbReference type="RefSeq" id="XP_070865231.1">
    <property type="nucleotide sequence ID" value="XM_071012502.1"/>
</dbReference>
<protein>
    <recommendedName>
        <fullName evidence="8">Peptidase S26 domain-containing protein</fullName>
    </recommendedName>
</protein>
<evidence type="ECO:0000313" key="10">
    <source>
        <dbReference type="Proteomes" id="UP001600064"/>
    </source>
</evidence>
<evidence type="ECO:0000313" key="9">
    <source>
        <dbReference type="EMBL" id="KAL2266504.1"/>
    </source>
</evidence>
<dbReference type="SUPFAM" id="SSF51306">
    <property type="entry name" value="LexA/Signal peptidase"/>
    <property type="match status" value="1"/>
</dbReference>
<reference evidence="9 10" key="1">
    <citation type="journal article" date="2024" name="Commun. Biol.">
        <title>Comparative genomic analysis of thermophilic fungi reveals convergent evolutionary adaptations and gene losses.</title>
        <authorList>
            <person name="Steindorff A.S."/>
            <person name="Aguilar-Pontes M.V."/>
            <person name="Robinson A.J."/>
            <person name="Andreopoulos B."/>
            <person name="LaButti K."/>
            <person name="Kuo A."/>
            <person name="Mondo S."/>
            <person name="Riley R."/>
            <person name="Otillar R."/>
            <person name="Haridas S."/>
            <person name="Lipzen A."/>
            <person name="Grimwood J."/>
            <person name="Schmutz J."/>
            <person name="Clum A."/>
            <person name="Reid I.D."/>
            <person name="Moisan M.C."/>
            <person name="Butler G."/>
            <person name="Nguyen T.T.M."/>
            <person name="Dewar K."/>
            <person name="Conant G."/>
            <person name="Drula E."/>
            <person name="Henrissat B."/>
            <person name="Hansel C."/>
            <person name="Singer S."/>
            <person name="Hutchinson M.I."/>
            <person name="de Vries R.P."/>
            <person name="Natvig D.O."/>
            <person name="Powell A.J."/>
            <person name="Tsang A."/>
            <person name="Grigoriev I.V."/>
        </authorList>
    </citation>
    <scope>NUCLEOTIDE SEQUENCE [LARGE SCALE GENOMIC DNA]</scope>
    <source>
        <strain evidence="9 10">ATCC 22073</strain>
    </source>
</reference>
<dbReference type="GeneID" id="98127146"/>
<dbReference type="Pfam" id="PF10502">
    <property type="entry name" value="Peptidase_S26"/>
    <property type="match status" value="2"/>
</dbReference>
<sequence length="242" mass="26295">MSSTTLLLRGLFRPSRCSPFSRRTAQRLPHHTASSSLPPPPSHAFGLRRNASSSPNPSPSNLTTNSGNGNPHHGQPPSWLGHPLRVILTTIKFVAFAHLIWEYGISMAPASGPSMLPTFEVLGEWLLVSKLHRFGRGVTVGDVVAYNIPINDEVGVKRVLGLPGDYVLMETPDGMGGGNMIQVPQGHCWIVGDNLVASRDSRYFGPVPLALIRGKVIATVRPLSEFKWITNPLKKEDGPTED</sequence>
<dbReference type="Gene3D" id="2.10.109.10">
    <property type="entry name" value="Umud Fragment, subunit A"/>
    <property type="match status" value="1"/>
</dbReference>
<evidence type="ECO:0000259" key="8">
    <source>
        <dbReference type="Pfam" id="PF10502"/>
    </source>
</evidence>
<dbReference type="InterPro" id="IPR000223">
    <property type="entry name" value="Pept_S26A_signal_pept_1"/>
</dbReference>
<feature type="region of interest" description="Disordered" evidence="7">
    <location>
        <begin position="18"/>
        <end position="77"/>
    </location>
</feature>
<dbReference type="PRINTS" id="PR00727">
    <property type="entry name" value="LEADERPTASE"/>
</dbReference>
<name>A0ABR4DA93_9PEZI</name>
<keyword evidence="5" id="KW-0472">Membrane</keyword>
<dbReference type="EMBL" id="JAZGUE010000005">
    <property type="protein sequence ID" value="KAL2266504.1"/>
    <property type="molecule type" value="Genomic_DNA"/>
</dbReference>
<comment type="caution">
    <text evidence="9">The sequence shown here is derived from an EMBL/GenBank/DDBJ whole genome shotgun (WGS) entry which is preliminary data.</text>
</comment>
<feature type="compositionally biased region" description="Low complexity" evidence="7">
    <location>
        <begin position="47"/>
        <end position="71"/>
    </location>
</feature>
<evidence type="ECO:0000256" key="4">
    <source>
        <dbReference type="ARBA" id="ARBA00023128"/>
    </source>
</evidence>
<gene>
    <name evidence="9" type="ORF">VTJ83DRAFT_5856</name>
</gene>
<evidence type="ECO:0000256" key="2">
    <source>
        <dbReference type="ARBA" id="ARBA00022792"/>
    </source>
</evidence>
<dbReference type="InterPro" id="IPR052064">
    <property type="entry name" value="Mito_IMP1_subunit"/>
</dbReference>
<dbReference type="CDD" id="cd06530">
    <property type="entry name" value="S26_SPase_I"/>
    <property type="match status" value="1"/>
</dbReference>
<dbReference type="InterPro" id="IPR019533">
    <property type="entry name" value="Peptidase_S26"/>
</dbReference>
<evidence type="ECO:0000256" key="1">
    <source>
        <dbReference type="ARBA" id="ARBA00004273"/>
    </source>
</evidence>
<dbReference type="InterPro" id="IPR019757">
    <property type="entry name" value="Pept_S26A_signal_pept_1_Lys-AS"/>
</dbReference>
<evidence type="ECO:0000256" key="3">
    <source>
        <dbReference type="ARBA" id="ARBA00022801"/>
    </source>
</evidence>
<dbReference type="PROSITE" id="PS00760">
    <property type="entry name" value="SPASE_I_2"/>
    <property type="match status" value="1"/>
</dbReference>
<evidence type="ECO:0000256" key="5">
    <source>
        <dbReference type="ARBA" id="ARBA00023136"/>
    </source>
</evidence>
<organism evidence="9 10">
    <name type="scientific">Remersonia thermophila</name>
    <dbReference type="NCBI Taxonomy" id="72144"/>
    <lineage>
        <taxon>Eukaryota</taxon>
        <taxon>Fungi</taxon>
        <taxon>Dikarya</taxon>
        <taxon>Ascomycota</taxon>
        <taxon>Pezizomycotina</taxon>
        <taxon>Sordariomycetes</taxon>
        <taxon>Sordariomycetidae</taxon>
        <taxon>Sordariales</taxon>
        <taxon>Sordariales incertae sedis</taxon>
        <taxon>Remersonia</taxon>
    </lineage>
</organism>
<evidence type="ECO:0000256" key="7">
    <source>
        <dbReference type="SAM" id="MobiDB-lite"/>
    </source>
</evidence>
<evidence type="ECO:0000256" key="6">
    <source>
        <dbReference type="ARBA" id="ARBA00038445"/>
    </source>
</evidence>